<dbReference type="EMBL" id="QTSX02004272">
    <property type="protein sequence ID" value="KAJ9066956.1"/>
    <property type="molecule type" value="Genomic_DNA"/>
</dbReference>
<comment type="caution">
    <text evidence="1">The sequence shown here is derived from an EMBL/GenBank/DDBJ whole genome shotgun (WGS) entry which is preliminary data.</text>
</comment>
<reference evidence="1" key="1">
    <citation type="submission" date="2022-04" db="EMBL/GenBank/DDBJ databases">
        <title>Genome of the entomopathogenic fungus Entomophthora muscae.</title>
        <authorList>
            <person name="Elya C."/>
            <person name="Lovett B.R."/>
            <person name="Lee E."/>
            <person name="Macias A.M."/>
            <person name="Hajek A.E."/>
            <person name="De Bivort B.L."/>
            <person name="Kasson M.T."/>
            <person name="De Fine Licht H.H."/>
            <person name="Stajich J.E."/>
        </authorList>
    </citation>
    <scope>NUCLEOTIDE SEQUENCE</scope>
    <source>
        <strain evidence="1">Berkeley</strain>
    </source>
</reference>
<evidence type="ECO:0000313" key="2">
    <source>
        <dbReference type="Proteomes" id="UP001165960"/>
    </source>
</evidence>
<protein>
    <submittedName>
        <fullName evidence="1">Uncharacterized protein</fullName>
    </submittedName>
</protein>
<evidence type="ECO:0000313" key="1">
    <source>
        <dbReference type="EMBL" id="KAJ9066956.1"/>
    </source>
</evidence>
<dbReference type="Proteomes" id="UP001165960">
    <property type="component" value="Unassembled WGS sequence"/>
</dbReference>
<organism evidence="1 2">
    <name type="scientific">Entomophthora muscae</name>
    <dbReference type="NCBI Taxonomy" id="34485"/>
    <lineage>
        <taxon>Eukaryota</taxon>
        <taxon>Fungi</taxon>
        <taxon>Fungi incertae sedis</taxon>
        <taxon>Zoopagomycota</taxon>
        <taxon>Entomophthoromycotina</taxon>
        <taxon>Entomophthoromycetes</taxon>
        <taxon>Entomophthorales</taxon>
        <taxon>Entomophthoraceae</taxon>
        <taxon>Entomophthora</taxon>
    </lineage>
</organism>
<name>A0ACC2SXJ2_9FUNG</name>
<accession>A0ACC2SXJ2</accession>
<keyword evidence="2" id="KW-1185">Reference proteome</keyword>
<sequence>MPVPALTPPSSAGAPRYPWYPDTKADMTKVTYHRFNCKGHYTNTRKSKTGVHYHPGKSPSELETGLSHSTTDIPTNVPSVLPDFPTQELEDNVGPPSGANYSPERAKLFVPDKGYSGNTLHCVIVKDVHTVQKLSQAKAECEIPSSFGQTLCPPAIRQCFRQRAQLFHQHFKPEGSKHCYPK</sequence>
<proteinExistence type="predicted"/>
<gene>
    <name evidence="1" type="ORF">DSO57_1004718</name>
</gene>